<evidence type="ECO:0000256" key="2">
    <source>
        <dbReference type="SAM" id="Phobius"/>
    </source>
</evidence>
<dbReference type="AlphaFoldDB" id="A0A1H1UUC6"/>
<dbReference type="EMBL" id="LT629772">
    <property type="protein sequence ID" value="SDS76198.1"/>
    <property type="molecule type" value="Genomic_DNA"/>
</dbReference>
<dbReference type="STRING" id="630515.SAMN04489812_2940"/>
<keyword evidence="2" id="KW-0472">Membrane</keyword>
<accession>A0A1H1UUC6</accession>
<keyword evidence="4" id="KW-1185">Reference proteome</keyword>
<evidence type="ECO:0000256" key="1">
    <source>
        <dbReference type="SAM" id="MobiDB-lite"/>
    </source>
</evidence>
<feature type="transmembrane region" description="Helical" evidence="2">
    <location>
        <begin position="99"/>
        <end position="118"/>
    </location>
</feature>
<dbReference type="Proteomes" id="UP000199103">
    <property type="component" value="Chromosome I"/>
</dbReference>
<proteinExistence type="predicted"/>
<reference evidence="3 4" key="1">
    <citation type="submission" date="2016-10" db="EMBL/GenBank/DDBJ databases">
        <authorList>
            <person name="de Groot N.N."/>
        </authorList>
    </citation>
    <scope>NUCLEOTIDE SEQUENCE [LARGE SCALE GENOMIC DNA]</scope>
    <source>
        <strain evidence="3 4">DSM 21800</strain>
    </source>
</reference>
<keyword evidence="2" id="KW-0812">Transmembrane</keyword>
<gene>
    <name evidence="3" type="ORF">SAMN04489812_2940</name>
</gene>
<dbReference type="OrthoDB" id="3728208at2"/>
<name>A0A1H1UUC6_9ACTN</name>
<feature type="transmembrane region" description="Helical" evidence="2">
    <location>
        <begin position="73"/>
        <end position="93"/>
    </location>
</feature>
<feature type="region of interest" description="Disordered" evidence="1">
    <location>
        <begin position="1"/>
        <end position="41"/>
    </location>
</feature>
<sequence length="166" mass="16775">MAEKDPWDFSEFGAPRAGQSAESDLTTSDSGRDGGTGAGRSVRAADSGFDALSDLGTAHGPATGALAVAGPPLTLLGISAAAAVIGLLLAALLGALPALAVIGWVLAGPFAIGVLALYTTADTRRRAQPIYVAPNWLIAGYYACLAVCLVGVIVSAIRIALWVGRW</sequence>
<evidence type="ECO:0000313" key="3">
    <source>
        <dbReference type="EMBL" id="SDS76198.1"/>
    </source>
</evidence>
<organism evidence="3 4">
    <name type="scientific">Microlunatus soli</name>
    <dbReference type="NCBI Taxonomy" id="630515"/>
    <lineage>
        <taxon>Bacteria</taxon>
        <taxon>Bacillati</taxon>
        <taxon>Actinomycetota</taxon>
        <taxon>Actinomycetes</taxon>
        <taxon>Propionibacteriales</taxon>
        <taxon>Propionibacteriaceae</taxon>
        <taxon>Microlunatus</taxon>
    </lineage>
</organism>
<feature type="transmembrane region" description="Helical" evidence="2">
    <location>
        <begin position="139"/>
        <end position="163"/>
    </location>
</feature>
<evidence type="ECO:0000313" key="4">
    <source>
        <dbReference type="Proteomes" id="UP000199103"/>
    </source>
</evidence>
<keyword evidence="2" id="KW-1133">Transmembrane helix</keyword>
<protein>
    <submittedName>
        <fullName evidence="3">Uncharacterized protein</fullName>
    </submittedName>
</protein>
<dbReference type="RefSeq" id="WP_157683471.1">
    <property type="nucleotide sequence ID" value="NZ_LT629772.1"/>
</dbReference>